<dbReference type="EMBL" id="JAAXYO010000147">
    <property type="protein sequence ID" value="MBU2788406.1"/>
    <property type="molecule type" value="Genomic_DNA"/>
</dbReference>
<comment type="caution">
    <text evidence="2">The sequence shown here is derived from an EMBL/GenBank/DDBJ whole genome shotgun (WGS) entry which is preliminary data.</text>
</comment>
<dbReference type="InterPro" id="IPR021795">
    <property type="entry name" value="DUF3363"/>
</dbReference>
<organism evidence="2 3">
    <name type="scientific">Igneacidithiobacillus copahuensis</name>
    <dbReference type="NCBI Taxonomy" id="2724909"/>
    <lineage>
        <taxon>Bacteria</taxon>
        <taxon>Pseudomonadati</taxon>
        <taxon>Pseudomonadota</taxon>
        <taxon>Acidithiobacillia</taxon>
        <taxon>Acidithiobacillales</taxon>
        <taxon>Acidithiobacillaceae</taxon>
        <taxon>Igneacidithiobacillus</taxon>
    </lineage>
</organism>
<evidence type="ECO:0000313" key="2">
    <source>
        <dbReference type="EMBL" id="MBU2788406.1"/>
    </source>
</evidence>
<feature type="compositionally biased region" description="Basic and acidic residues" evidence="1">
    <location>
        <begin position="484"/>
        <end position="510"/>
    </location>
</feature>
<gene>
    <name evidence="2" type="ORF">HFQ13_09375</name>
</gene>
<proteinExistence type="predicted"/>
<dbReference type="Pfam" id="PF11843">
    <property type="entry name" value="DUF3363"/>
    <property type="match status" value="1"/>
</dbReference>
<name>A0AAE3CK38_9PROT</name>
<keyword evidence="3" id="KW-1185">Reference proteome</keyword>
<evidence type="ECO:0000313" key="3">
    <source>
        <dbReference type="Proteomes" id="UP001197378"/>
    </source>
</evidence>
<dbReference type="AlphaFoldDB" id="A0AAE3CK38"/>
<feature type="region of interest" description="Disordered" evidence="1">
    <location>
        <begin position="484"/>
        <end position="532"/>
    </location>
</feature>
<dbReference type="RefSeq" id="WP_215885624.1">
    <property type="nucleotide sequence ID" value="NZ_JAAXYO010000147.1"/>
</dbReference>
<feature type="region of interest" description="Disordered" evidence="1">
    <location>
        <begin position="1"/>
        <end position="34"/>
    </location>
</feature>
<reference evidence="2" key="1">
    <citation type="journal article" date="2021" name="ISME J.">
        <title>Genomic evolution of the class Acidithiobacillia: deep-branching Proteobacteria living in extreme acidic conditions.</title>
        <authorList>
            <person name="Moya-Beltran A."/>
            <person name="Beard S."/>
            <person name="Rojas-Villalobos C."/>
            <person name="Issotta F."/>
            <person name="Gallardo Y."/>
            <person name="Ulloa R."/>
            <person name="Giaveno A."/>
            <person name="Degli Esposti M."/>
            <person name="Johnson D.B."/>
            <person name="Quatrini R."/>
        </authorList>
    </citation>
    <scope>NUCLEOTIDE SEQUENCE</scope>
    <source>
        <strain evidence="2">VAN18-1</strain>
    </source>
</reference>
<sequence>MSEKRSETSVSGKSFVRGRTIEEEERHGRPQAARIVRRITAERRALPGSRGSGSFARVLFGRHPLKPAPQGAPDKVAARRVTVKMNYAPARKQGQWAAHGSYLEREGAQKEDERGQGFDAKNEEVSLVSRLNEWQMAGDPRLFKVILAPEDGDRLAVREYTREYMARLAPHLSEHPERIEWAAIEHYNTGHPHVHLLIRGNHGLRISPDLVRTGMRDLASGLATERLGYRSPAEVRHAREKQVDARKLTSLDREIERMAKPMVEGKSFLAEKVLSPRDRGYADQRLRMQRLEALERLGLAEKMGSSTWVLDAGWTKGLRELEVLQTRSKMVAQSRALMTDPRCQPQVTKIKPGERLVGRVLGTGLDEQNDRSYLLIEGTDYRAHIVYQTAAIEKARAAQGLQPRHLVAIEGKAFEQASRGGQPVKTISYVSVEDYGLVISDKPAPVKMPEKALDDALDAGMQPAAQANTGFQRFWHEQLLERQRQRALEKQKEERKRQEEERQARERASDTSKTLGPPSGRPAPGRDDVDME</sequence>
<dbReference type="Proteomes" id="UP001197378">
    <property type="component" value="Unassembled WGS sequence"/>
</dbReference>
<protein>
    <submittedName>
        <fullName evidence="2">DUF3363 domain-containing protein</fullName>
    </submittedName>
</protein>
<feature type="compositionally biased region" description="Basic and acidic residues" evidence="1">
    <location>
        <begin position="19"/>
        <end position="28"/>
    </location>
</feature>
<accession>A0AAE3CK38</accession>
<evidence type="ECO:0000256" key="1">
    <source>
        <dbReference type="SAM" id="MobiDB-lite"/>
    </source>
</evidence>